<sequence length="28" mass="3268">MIHSPPLSPLEILYLFLYGLKTPRKPRS</sequence>
<dbReference type="AlphaFoldDB" id="A3IJ61"/>
<gene>
    <name evidence="1" type="ORF">CY0110_18647</name>
</gene>
<name>A3IJ61_9CHRO</name>
<dbReference type="EMBL" id="AAXW01000002">
    <property type="protein sequence ID" value="EAZ93843.1"/>
    <property type="molecule type" value="Genomic_DNA"/>
</dbReference>
<evidence type="ECO:0000313" key="1">
    <source>
        <dbReference type="EMBL" id="EAZ93843.1"/>
    </source>
</evidence>
<comment type="caution">
    <text evidence="1">The sequence shown here is derived from an EMBL/GenBank/DDBJ whole genome shotgun (WGS) entry which is preliminary data.</text>
</comment>
<proteinExistence type="predicted"/>
<dbReference type="Proteomes" id="UP000003781">
    <property type="component" value="Unassembled WGS sequence"/>
</dbReference>
<protein>
    <submittedName>
        <fullName evidence="1">Uncharacterized protein</fullName>
    </submittedName>
</protein>
<organism evidence="1 2">
    <name type="scientific">Crocosphaera chwakensis CCY0110</name>
    <dbReference type="NCBI Taxonomy" id="391612"/>
    <lineage>
        <taxon>Bacteria</taxon>
        <taxon>Bacillati</taxon>
        <taxon>Cyanobacteriota</taxon>
        <taxon>Cyanophyceae</taxon>
        <taxon>Oscillatoriophycideae</taxon>
        <taxon>Chroococcales</taxon>
        <taxon>Aphanothecaceae</taxon>
        <taxon>Crocosphaera</taxon>
        <taxon>Crocosphaera chwakensis</taxon>
    </lineage>
</organism>
<reference evidence="1 2" key="1">
    <citation type="submission" date="2007-03" db="EMBL/GenBank/DDBJ databases">
        <authorList>
            <person name="Stal L."/>
            <person name="Ferriera S."/>
            <person name="Johnson J."/>
            <person name="Kravitz S."/>
            <person name="Beeson K."/>
            <person name="Sutton G."/>
            <person name="Rogers Y.-H."/>
            <person name="Friedman R."/>
            <person name="Frazier M."/>
            <person name="Venter J.C."/>
        </authorList>
    </citation>
    <scope>NUCLEOTIDE SEQUENCE [LARGE SCALE GENOMIC DNA]</scope>
    <source>
        <strain evidence="1 2">CCY0110</strain>
    </source>
</reference>
<accession>A3IJ61</accession>
<keyword evidence="2" id="KW-1185">Reference proteome</keyword>
<evidence type="ECO:0000313" key="2">
    <source>
        <dbReference type="Proteomes" id="UP000003781"/>
    </source>
</evidence>